<dbReference type="VEuPathDB" id="FungiDB:PSTT_02351"/>
<dbReference type="OrthoDB" id="2505776at2759"/>
<sequence length="781" mass="88608">MSINILHVILNRRDSLKNLGYIPCDPRTMIKRAQLDIELTEAICCRMCFHLYKLEPTTPMHCTYKAFDNSDPCHKELFINRKLYLGYKDVGEHDYHSKPPEIPAQVIGTPQCTLLSQSILTWNTTWIDNPNSLKLSVLLFVDWFNPRGNKIRGKIESTGVFALSCLNLPPSIRNKLSHMCLAGITPGPYSPNPHTFNHLLSPLVDDLIKLDAGLIILTHRSPAGRFVQVKLLCGYGDILATKKIVGYASHSATKFCSFCHAKQCDIHLLQLAKRHEKDETISAAKDSKKVDSVLAQEKILTNTGVRWSELNRLTYWDPSRHVVLGFWAVSSDEAKKKRKGTYYDKPNKRRKTKGASSMDIDEDEGGIFSGSDDDDDNIFKDILLNGGLQGGFFSQDDIKCFRAGMKHVVLPPGVPHLPHNLREPKHGKLSASQWHALFVFIIPIVLLDMYLDNVGKIDLKSNLYKFLVNTAHLVQCTNVIFSRKFKPGDLKRFEMHYKKYSDTVGELFDNIKVQPNHHYSLHIPQHMTAWGPLAGVSEFAGERLIGFLQKIKTNNKIDEMHRSMMTRGCRLQRMMEKLEFHQLTQPVDDEMNPKPRQLKPIRLTESRYQLLFNLVIRDNCDVVNQNIFPVPKGSRALSGLAKPVRSINCNGVVVGSMSPRNCVVFKSGGKTRYGLVQQCYQYDNHLGKRKEFMLLSRITNLYPKQTEPIPTRPFRYNLLFLFGVVVGKVESSKEAIDPSQVISLAAYRLLDNNTFSISENGIALIPHGYDAFLNISGQSEQ</sequence>
<proteinExistence type="predicted"/>
<gene>
    <name evidence="2" type="ORF">PSHT_13993</name>
</gene>
<evidence type="ECO:0000313" key="2">
    <source>
        <dbReference type="EMBL" id="POV98501.1"/>
    </source>
</evidence>
<dbReference type="Proteomes" id="UP000238274">
    <property type="component" value="Unassembled WGS sequence"/>
</dbReference>
<dbReference type="EMBL" id="PKSM01000297">
    <property type="protein sequence ID" value="POV98501.1"/>
    <property type="molecule type" value="Genomic_DNA"/>
</dbReference>
<dbReference type="AlphaFoldDB" id="A0A2S4UMP8"/>
<organism evidence="2 3">
    <name type="scientific">Puccinia striiformis</name>
    <dbReference type="NCBI Taxonomy" id="27350"/>
    <lineage>
        <taxon>Eukaryota</taxon>
        <taxon>Fungi</taxon>
        <taxon>Dikarya</taxon>
        <taxon>Basidiomycota</taxon>
        <taxon>Pucciniomycotina</taxon>
        <taxon>Pucciniomycetes</taxon>
        <taxon>Pucciniales</taxon>
        <taxon>Pucciniaceae</taxon>
        <taxon>Puccinia</taxon>
    </lineage>
</organism>
<comment type="caution">
    <text evidence="2">The sequence shown here is derived from an EMBL/GenBank/DDBJ whole genome shotgun (WGS) entry which is preliminary data.</text>
</comment>
<reference evidence="2 3" key="1">
    <citation type="submission" date="2017-12" db="EMBL/GenBank/DDBJ databases">
        <title>Gene loss provides genomic basis for host adaptation in cereal stripe rust fungi.</title>
        <authorList>
            <person name="Xia C."/>
        </authorList>
    </citation>
    <scope>NUCLEOTIDE SEQUENCE [LARGE SCALE GENOMIC DNA]</scope>
    <source>
        <strain evidence="2 3">93TX-2</strain>
    </source>
</reference>
<keyword evidence="3" id="KW-1185">Reference proteome</keyword>
<dbReference type="PANTHER" id="PTHR46579:SF1">
    <property type="entry name" value="F5_8 TYPE C DOMAIN-CONTAINING PROTEIN"/>
    <property type="match status" value="1"/>
</dbReference>
<accession>A0A2S4UMP8</accession>
<evidence type="ECO:0000313" key="3">
    <source>
        <dbReference type="Proteomes" id="UP000238274"/>
    </source>
</evidence>
<dbReference type="VEuPathDB" id="FungiDB:PSHT_13993"/>
<name>A0A2S4UMP8_9BASI</name>
<dbReference type="PANTHER" id="PTHR46579">
    <property type="entry name" value="F5/8 TYPE C DOMAIN-CONTAINING PROTEIN-RELATED"/>
    <property type="match status" value="1"/>
</dbReference>
<reference evidence="3" key="3">
    <citation type="journal article" date="2018" name="Mol. Plant Microbe Interact.">
        <title>Genome sequence resources for the wheat stripe rust pathogen (Puccinia striiformis f. sp. tritici) and the barley stripe rust pathogen (Puccinia striiformis f. sp. hordei).</title>
        <authorList>
            <person name="Xia C."/>
            <person name="Wang M."/>
            <person name="Yin C."/>
            <person name="Cornejo O.E."/>
            <person name="Hulbert S.H."/>
            <person name="Chen X."/>
        </authorList>
    </citation>
    <scope>NUCLEOTIDE SEQUENCE [LARGE SCALE GENOMIC DNA]</scope>
    <source>
        <strain evidence="3">93TX-2</strain>
    </source>
</reference>
<feature type="region of interest" description="Disordered" evidence="1">
    <location>
        <begin position="338"/>
        <end position="363"/>
    </location>
</feature>
<evidence type="ECO:0000256" key="1">
    <source>
        <dbReference type="SAM" id="MobiDB-lite"/>
    </source>
</evidence>
<protein>
    <submittedName>
        <fullName evidence="2">Uncharacterized protein</fullName>
    </submittedName>
</protein>
<reference evidence="3" key="2">
    <citation type="journal article" date="2018" name="BMC Genomics">
        <title>Genomic insights into host adaptation between the wheat stripe rust pathogen (Puccinia striiformis f. sp. tritici) and the barley stripe rust pathogen (Puccinia striiformis f. sp. hordei).</title>
        <authorList>
            <person name="Xia C."/>
            <person name="Wang M."/>
            <person name="Yin C."/>
            <person name="Cornejo O.E."/>
            <person name="Hulbert S.H."/>
            <person name="Chen X."/>
        </authorList>
    </citation>
    <scope>NUCLEOTIDE SEQUENCE [LARGE SCALE GENOMIC DNA]</scope>
    <source>
        <strain evidence="3">93TX-2</strain>
    </source>
</reference>